<dbReference type="InterPro" id="IPR053149">
    <property type="entry name" value="TPK"/>
</dbReference>
<protein>
    <recommendedName>
        <fullName evidence="5">Thiamine diphosphokinase</fullName>
        <ecNumber evidence="5">2.7.6.2</ecNumber>
    </recommendedName>
</protein>
<evidence type="ECO:0000313" key="8">
    <source>
        <dbReference type="Proteomes" id="UP000430345"/>
    </source>
</evidence>
<dbReference type="Gene3D" id="3.40.50.10240">
    <property type="entry name" value="Thiamin pyrophosphokinase, catalytic domain"/>
    <property type="match status" value="1"/>
</dbReference>
<evidence type="ECO:0000256" key="1">
    <source>
        <dbReference type="ARBA" id="ARBA00022679"/>
    </source>
</evidence>
<dbReference type="GO" id="GO:0005524">
    <property type="term" value="F:ATP binding"/>
    <property type="evidence" value="ECO:0007669"/>
    <property type="project" value="UniProtKB-KW"/>
</dbReference>
<feature type="domain" description="Thiamin pyrophosphokinase thiamin-binding" evidence="6">
    <location>
        <begin position="147"/>
        <end position="206"/>
    </location>
</feature>
<dbReference type="RefSeq" id="WP_152887073.1">
    <property type="nucleotide sequence ID" value="NZ_WHJC01000008.1"/>
</dbReference>
<dbReference type="CDD" id="cd07995">
    <property type="entry name" value="TPK"/>
    <property type="match status" value="1"/>
</dbReference>
<proteinExistence type="predicted"/>
<dbReference type="EC" id="2.7.6.2" evidence="5"/>
<dbReference type="InterPro" id="IPR007371">
    <property type="entry name" value="TPK_catalytic"/>
</dbReference>
<evidence type="ECO:0000259" key="6">
    <source>
        <dbReference type="SMART" id="SM00983"/>
    </source>
</evidence>
<dbReference type="PANTHER" id="PTHR41299">
    <property type="entry name" value="THIAMINE PYROPHOSPHOKINASE"/>
    <property type="match status" value="1"/>
</dbReference>
<organism evidence="7 8">
    <name type="scientific">Clostridium tarantellae</name>
    <dbReference type="NCBI Taxonomy" id="39493"/>
    <lineage>
        <taxon>Bacteria</taxon>
        <taxon>Bacillati</taxon>
        <taxon>Bacillota</taxon>
        <taxon>Clostridia</taxon>
        <taxon>Eubacteriales</taxon>
        <taxon>Clostridiaceae</taxon>
        <taxon>Clostridium</taxon>
    </lineage>
</organism>
<dbReference type="InterPro" id="IPR036371">
    <property type="entry name" value="TPK_B1-bd_sf"/>
</dbReference>
<evidence type="ECO:0000313" key="7">
    <source>
        <dbReference type="EMBL" id="MPQ42444.1"/>
    </source>
</evidence>
<dbReference type="GO" id="GO:0009229">
    <property type="term" value="P:thiamine diphosphate biosynthetic process"/>
    <property type="evidence" value="ECO:0007669"/>
    <property type="project" value="InterPro"/>
</dbReference>
<evidence type="ECO:0000256" key="5">
    <source>
        <dbReference type="NCBIfam" id="TIGR01378"/>
    </source>
</evidence>
<dbReference type="GO" id="GO:0030975">
    <property type="term" value="F:thiamine binding"/>
    <property type="evidence" value="ECO:0007669"/>
    <property type="project" value="InterPro"/>
</dbReference>
<dbReference type="InterPro" id="IPR007373">
    <property type="entry name" value="Thiamin_PyroPKinase_B1-bd"/>
</dbReference>
<dbReference type="InterPro" id="IPR006282">
    <property type="entry name" value="Thi_PPkinase"/>
</dbReference>
<keyword evidence="3 7" id="KW-0418">Kinase</keyword>
<dbReference type="InterPro" id="IPR036759">
    <property type="entry name" value="TPK_catalytic_sf"/>
</dbReference>
<evidence type="ECO:0000256" key="2">
    <source>
        <dbReference type="ARBA" id="ARBA00022741"/>
    </source>
</evidence>
<dbReference type="EMBL" id="WHJC01000008">
    <property type="protein sequence ID" value="MPQ42444.1"/>
    <property type="molecule type" value="Genomic_DNA"/>
</dbReference>
<keyword evidence="8" id="KW-1185">Reference proteome</keyword>
<evidence type="ECO:0000256" key="4">
    <source>
        <dbReference type="ARBA" id="ARBA00022840"/>
    </source>
</evidence>
<dbReference type="GO" id="GO:0016301">
    <property type="term" value="F:kinase activity"/>
    <property type="evidence" value="ECO:0007669"/>
    <property type="project" value="UniProtKB-KW"/>
</dbReference>
<dbReference type="AlphaFoldDB" id="A0A6I1MHU4"/>
<sequence>MNIAIISGGKRPKKSLLNEIVRKSNCIIAADKGIECLIDEGITPDYILGDFDSVNIEYLEKLEKLENYEMIKYNVEKDNTDSEIAVNKAIELGANVIYMLGFTGTRIDHVLANIGLLNKCLENNIEAYIIDENNKIFLTDVPRILLGNPGETVSFQAFGENVNNFSIHKAKYELEGHNLKFGDALCVSNEFVTNEIGISFDKGKVLIIYSRD</sequence>
<keyword evidence="1 7" id="KW-0808">Transferase</keyword>
<dbReference type="Pfam" id="PF04263">
    <property type="entry name" value="TPK_catalytic"/>
    <property type="match status" value="1"/>
</dbReference>
<comment type="caution">
    <text evidence="7">The sequence shown here is derived from an EMBL/GenBank/DDBJ whole genome shotgun (WGS) entry which is preliminary data.</text>
</comment>
<dbReference type="SUPFAM" id="SSF63862">
    <property type="entry name" value="Thiamin pyrophosphokinase, substrate-binding domain"/>
    <property type="match status" value="1"/>
</dbReference>
<dbReference type="Pfam" id="PF04265">
    <property type="entry name" value="TPK_B1_binding"/>
    <property type="match status" value="1"/>
</dbReference>
<dbReference type="GO" id="GO:0004788">
    <property type="term" value="F:thiamine diphosphokinase activity"/>
    <property type="evidence" value="ECO:0007669"/>
    <property type="project" value="UniProtKB-UniRule"/>
</dbReference>
<dbReference type="SUPFAM" id="SSF63999">
    <property type="entry name" value="Thiamin pyrophosphokinase, catalytic domain"/>
    <property type="match status" value="1"/>
</dbReference>
<keyword evidence="4" id="KW-0067">ATP-binding</keyword>
<gene>
    <name evidence="7" type="ORF">GBZ86_01505</name>
</gene>
<accession>A0A6I1MHU4</accession>
<dbReference type="SMART" id="SM00983">
    <property type="entry name" value="TPK_B1_binding"/>
    <property type="match status" value="1"/>
</dbReference>
<dbReference type="NCBIfam" id="TIGR01378">
    <property type="entry name" value="thi_PPkinase"/>
    <property type="match status" value="1"/>
</dbReference>
<name>A0A6I1MHU4_9CLOT</name>
<dbReference type="PANTHER" id="PTHR41299:SF1">
    <property type="entry name" value="THIAMINE PYROPHOSPHOKINASE"/>
    <property type="match status" value="1"/>
</dbReference>
<dbReference type="GO" id="GO:0006772">
    <property type="term" value="P:thiamine metabolic process"/>
    <property type="evidence" value="ECO:0007669"/>
    <property type="project" value="UniProtKB-UniRule"/>
</dbReference>
<dbReference type="Proteomes" id="UP000430345">
    <property type="component" value="Unassembled WGS sequence"/>
</dbReference>
<keyword evidence="2" id="KW-0547">Nucleotide-binding</keyword>
<evidence type="ECO:0000256" key="3">
    <source>
        <dbReference type="ARBA" id="ARBA00022777"/>
    </source>
</evidence>
<dbReference type="OrthoDB" id="9804377at2"/>
<reference evidence="7 8" key="1">
    <citation type="submission" date="2019-10" db="EMBL/GenBank/DDBJ databases">
        <title>The Genome Sequence of Clostridium tarantellae Isolated from Fish Brain.</title>
        <authorList>
            <person name="Bano L."/>
            <person name="Kiel M."/>
            <person name="Sales G."/>
            <person name="Doxey A.C."/>
            <person name="Mansfield M.J."/>
            <person name="Schiavone M."/>
            <person name="Rossetto O."/>
            <person name="Pirazzini M."/>
            <person name="Dobrindt U."/>
            <person name="Montecucco C."/>
        </authorList>
    </citation>
    <scope>NUCLEOTIDE SEQUENCE [LARGE SCALE GENOMIC DNA]</scope>
    <source>
        <strain evidence="7 8">DSM 3997</strain>
    </source>
</reference>